<reference evidence="18" key="2">
    <citation type="journal article" date="2021" name="PeerJ">
        <title>Extensive microbial diversity within the chicken gut microbiome revealed by metagenomics and culture.</title>
        <authorList>
            <person name="Gilroy R."/>
            <person name="Ravi A."/>
            <person name="Getino M."/>
            <person name="Pursley I."/>
            <person name="Horton D.L."/>
            <person name="Alikhan N.F."/>
            <person name="Baker D."/>
            <person name="Gharbi K."/>
            <person name="Hall N."/>
            <person name="Watson M."/>
            <person name="Adriaenssens E.M."/>
            <person name="Foster-Nyarko E."/>
            <person name="Jarju S."/>
            <person name="Secka A."/>
            <person name="Antonio M."/>
            <person name="Oren A."/>
            <person name="Chaudhuri R.R."/>
            <person name="La Ragione R."/>
            <person name="Hildebrand F."/>
            <person name="Pallen M.J."/>
        </authorList>
    </citation>
    <scope>NUCLEOTIDE SEQUENCE</scope>
    <source>
        <strain evidence="18">USAMLcec3-3695</strain>
    </source>
</reference>
<dbReference type="InterPro" id="IPR014720">
    <property type="entry name" value="dsRBD_dom"/>
</dbReference>
<comment type="subunit">
    <text evidence="4 15">Homodimer.</text>
</comment>
<dbReference type="Gene3D" id="3.30.160.20">
    <property type="match status" value="1"/>
</dbReference>
<comment type="caution">
    <text evidence="18">The sequence shown here is derived from an EMBL/GenBank/DDBJ whole genome shotgun (WGS) entry which is preliminary data.</text>
</comment>
<keyword evidence="12 15" id="KW-0378">Hydrolase</keyword>
<dbReference type="FunFam" id="3.30.160.20:FF:000003">
    <property type="entry name" value="Ribonuclease 3"/>
    <property type="match status" value="1"/>
</dbReference>
<proteinExistence type="inferred from homology"/>
<dbReference type="GO" id="GO:0019843">
    <property type="term" value="F:rRNA binding"/>
    <property type="evidence" value="ECO:0007669"/>
    <property type="project" value="UniProtKB-KW"/>
</dbReference>
<dbReference type="Pfam" id="PF14622">
    <property type="entry name" value="Ribonucleas_3_3"/>
    <property type="match status" value="1"/>
</dbReference>
<comment type="subcellular location">
    <subcellularLocation>
        <location evidence="2 15">Cytoplasm</location>
    </subcellularLocation>
</comment>
<comment type="catalytic activity">
    <reaction evidence="1 15">
        <text>Endonucleolytic cleavage to 5'-phosphomonoester.</text>
        <dbReference type="EC" id="3.1.26.3"/>
    </reaction>
</comment>
<comment type="function">
    <text evidence="15">Digests double-stranded RNA. Involved in the processing of primary rRNA transcript to yield the immediate precursors to the large and small rRNAs (23S and 16S). Processes some mRNAs, and tRNAs when they are encoded in the rRNA operon. Processes pre-crRNA and tracrRNA of type II CRISPR loci if present in the organism.</text>
</comment>
<evidence type="ECO:0000256" key="13">
    <source>
        <dbReference type="ARBA" id="ARBA00022842"/>
    </source>
</evidence>
<evidence type="ECO:0000313" key="19">
    <source>
        <dbReference type="Proteomes" id="UP000824109"/>
    </source>
</evidence>
<dbReference type="SMART" id="SM00535">
    <property type="entry name" value="RIBOc"/>
    <property type="match status" value="1"/>
</dbReference>
<evidence type="ECO:0000256" key="10">
    <source>
        <dbReference type="ARBA" id="ARBA00022723"/>
    </source>
</evidence>
<feature type="binding site" evidence="15">
    <location>
        <position position="40"/>
    </location>
    <ligand>
        <name>Mg(2+)</name>
        <dbReference type="ChEBI" id="CHEBI:18420"/>
    </ligand>
</feature>
<dbReference type="GO" id="GO:0008033">
    <property type="term" value="P:tRNA processing"/>
    <property type="evidence" value="ECO:0007669"/>
    <property type="project" value="UniProtKB-KW"/>
</dbReference>
<dbReference type="SUPFAM" id="SSF69065">
    <property type="entry name" value="RNase III domain-like"/>
    <property type="match status" value="1"/>
</dbReference>
<name>A0A9D1MB98_9FIRM</name>
<reference evidence="18" key="1">
    <citation type="submission" date="2020-10" db="EMBL/GenBank/DDBJ databases">
        <authorList>
            <person name="Gilroy R."/>
        </authorList>
    </citation>
    <scope>NUCLEOTIDE SEQUENCE</scope>
    <source>
        <strain evidence="18">USAMLcec3-3695</strain>
    </source>
</reference>
<dbReference type="GO" id="GO:0046872">
    <property type="term" value="F:metal ion binding"/>
    <property type="evidence" value="ECO:0007669"/>
    <property type="project" value="UniProtKB-KW"/>
</dbReference>
<gene>
    <name evidence="15" type="primary">rnc</name>
    <name evidence="18" type="ORF">IAA61_04270</name>
</gene>
<feature type="domain" description="DRBM" evidence="16">
    <location>
        <begin position="154"/>
        <end position="223"/>
    </location>
</feature>
<keyword evidence="10 15" id="KW-0479">Metal-binding</keyword>
<evidence type="ECO:0000256" key="15">
    <source>
        <dbReference type="HAMAP-Rule" id="MF_00104"/>
    </source>
</evidence>
<sequence>MTEAEKKIGYKFKNEGLLKIALTHSSYANENHTRDNERLEFLGDSVLSIIISDYIFKRMQDVDEGDLTKFRATLVCEQSLASVAEKIHLNELVFLGRGEERTGGRRRPSIISDAFEAVLAAIYLDSGIEKAREWLLGLMTDRIEKVLAGEYYSDYKTTLQEIVQKNGKGIVSYVTVSETGKEHNKQFTVKVVINGEPKHTGVGHSKKEAEQAAAKAALAELKDAKKI</sequence>
<evidence type="ECO:0000256" key="1">
    <source>
        <dbReference type="ARBA" id="ARBA00000109"/>
    </source>
</evidence>
<keyword evidence="8 15" id="KW-0819">tRNA processing</keyword>
<organism evidence="18 19">
    <name type="scientific">Candidatus Ornithomonoglobus merdipullorum</name>
    <dbReference type="NCBI Taxonomy" id="2840895"/>
    <lineage>
        <taxon>Bacteria</taxon>
        <taxon>Bacillati</taxon>
        <taxon>Bacillota</taxon>
        <taxon>Clostridia</taxon>
        <taxon>Candidatus Ornithomonoglobus</taxon>
    </lineage>
</organism>
<dbReference type="Pfam" id="PF00035">
    <property type="entry name" value="dsrm"/>
    <property type="match status" value="1"/>
</dbReference>
<dbReference type="GO" id="GO:0006364">
    <property type="term" value="P:rRNA processing"/>
    <property type="evidence" value="ECO:0007669"/>
    <property type="project" value="UniProtKB-UniRule"/>
</dbReference>
<evidence type="ECO:0000256" key="4">
    <source>
        <dbReference type="ARBA" id="ARBA00011738"/>
    </source>
</evidence>
<evidence type="ECO:0000256" key="7">
    <source>
        <dbReference type="ARBA" id="ARBA00022664"/>
    </source>
</evidence>
<evidence type="ECO:0000256" key="3">
    <source>
        <dbReference type="ARBA" id="ARBA00010183"/>
    </source>
</evidence>
<dbReference type="HAMAP" id="MF_00104">
    <property type="entry name" value="RNase_III"/>
    <property type="match status" value="1"/>
</dbReference>
<comment type="cofactor">
    <cofactor evidence="15">
        <name>Mg(2+)</name>
        <dbReference type="ChEBI" id="CHEBI:18420"/>
    </cofactor>
</comment>
<keyword evidence="5 15" id="KW-0963">Cytoplasm</keyword>
<keyword evidence="13 15" id="KW-0460">Magnesium</keyword>
<dbReference type="CDD" id="cd10845">
    <property type="entry name" value="DSRM_RNAse_III_family"/>
    <property type="match status" value="1"/>
</dbReference>
<dbReference type="SMART" id="SM00358">
    <property type="entry name" value="DSRM"/>
    <property type="match status" value="1"/>
</dbReference>
<accession>A0A9D1MB98</accession>
<dbReference type="GO" id="GO:0005737">
    <property type="term" value="C:cytoplasm"/>
    <property type="evidence" value="ECO:0007669"/>
    <property type="project" value="UniProtKB-SubCell"/>
</dbReference>
<evidence type="ECO:0000259" key="17">
    <source>
        <dbReference type="PROSITE" id="PS50142"/>
    </source>
</evidence>
<dbReference type="InterPro" id="IPR011907">
    <property type="entry name" value="RNase_III"/>
</dbReference>
<dbReference type="PROSITE" id="PS50137">
    <property type="entry name" value="DS_RBD"/>
    <property type="match status" value="1"/>
</dbReference>
<dbReference type="EC" id="3.1.26.3" evidence="15"/>
<evidence type="ECO:0000256" key="6">
    <source>
        <dbReference type="ARBA" id="ARBA00022552"/>
    </source>
</evidence>
<evidence type="ECO:0000256" key="12">
    <source>
        <dbReference type="ARBA" id="ARBA00022801"/>
    </source>
</evidence>
<feature type="binding site" evidence="15">
    <location>
        <position position="113"/>
    </location>
    <ligand>
        <name>Mg(2+)</name>
        <dbReference type="ChEBI" id="CHEBI:18420"/>
    </ligand>
</feature>
<dbReference type="InterPro" id="IPR000999">
    <property type="entry name" value="RNase_III_dom"/>
</dbReference>
<keyword evidence="11 15" id="KW-0255">Endonuclease</keyword>
<evidence type="ECO:0000256" key="11">
    <source>
        <dbReference type="ARBA" id="ARBA00022759"/>
    </source>
</evidence>
<dbReference type="GO" id="GO:0003725">
    <property type="term" value="F:double-stranded RNA binding"/>
    <property type="evidence" value="ECO:0007669"/>
    <property type="project" value="TreeGrafter"/>
</dbReference>
<keyword evidence="7 15" id="KW-0507">mRNA processing</keyword>
<dbReference type="GO" id="GO:0004525">
    <property type="term" value="F:ribonuclease III activity"/>
    <property type="evidence" value="ECO:0007669"/>
    <property type="project" value="UniProtKB-UniRule"/>
</dbReference>
<dbReference type="NCBIfam" id="TIGR02191">
    <property type="entry name" value="RNaseIII"/>
    <property type="match status" value="1"/>
</dbReference>
<evidence type="ECO:0000256" key="14">
    <source>
        <dbReference type="ARBA" id="ARBA00022884"/>
    </source>
</evidence>
<evidence type="ECO:0000313" key="18">
    <source>
        <dbReference type="EMBL" id="HIU57014.1"/>
    </source>
</evidence>
<feature type="binding site" evidence="15">
    <location>
        <position position="116"/>
    </location>
    <ligand>
        <name>Mg(2+)</name>
        <dbReference type="ChEBI" id="CHEBI:18420"/>
    </ligand>
</feature>
<protein>
    <recommendedName>
        <fullName evidence="15">Ribonuclease 3</fullName>
        <ecNumber evidence="15">3.1.26.3</ecNumber>
    </recommendedName>
    <alternativeName>
        <fullName evidence="15">Ribonuclease III</fullName>
        <shortName evidence="15">RNase III</shortName>
    </alternativeName>
</protein>
<evidence type="ECO:0000256" key="5">
    <source>
        <dbReference type="ARBA" id="ARBA00022490"/>
    </source>
</evidence>
<keyword evidence="14 15" id="KW-0694">RNA-binding</keyword>
<evidence type="ECO:0000256" key="8">
    <source>
        <dbReference type="ARBA" id="ARBA00022694"/>
    </source>
</evidence>
<dbReference type="GO" id="GO:0006397">
    <property type="term" value="P:mRNA processing"/>
    <property type="evidence" value="ECO:0007669"/>
    <property type="project" value="UniProtKB-UniRule"/>
</dbReference>
<dbReference type="PANTHER" id="PTHR11207">
    <property type="entry name" value="RIBONUCLEASE III"/>
    <property type="match status" value="1"/>
</dbReference>
<evidence type="ECO:0000256" key="9">
    <source>
        <dbReference type="ARBA" id="ARBA00022722"/>
    </source>
</evidence>
<keyword evidence="9 15" id="KW-0540">Nuclease</keyword>
<feature type="active site" evidence="15">
    <location>
        <position position="116"/>
    </location>
</feature>
<comment type="similarity">
    <text evidence="3">Belongs to the ribonuclease III family.</text>
</comment>
<dbReference type="GO" id="GO:0042802">
    <property type="term" value="F:identical protein binding"/>
    <property type="evidence" value="ECO:0007669"/>
    <property type="project" value="UniProtKB-ARBA"/>
</dbReference>
<evidence type="ECO:0000259" key="16">
    <source>
        <dbReference type="PROSITE" id="PS50137"/>
    </source>
</evidence>
<dbReference type="PANTHER" id="PTHR11207:SF0">
    <property type="entry name" value="RIBONUCLEASE 3"/>
    <property type="match status" value="1"/>
</dbReference>
<dbReference type="GO" id="GO:0010468">
    <property type="term" value="P:regulation of gene expression"/>
    <property type="evidence" value="ECO:0007669"/>
    <property type="project" value="TreeGrafter"/>
</dbReference>
<dbReference type="SUPFAM" id="SSF54768">
    <property type="entry name" value="dsRNA-binding domain-like"/>
    <property type="match status" value="1"/>
</dbReference>
<feature type="active site" evidence="15">
    <location>
        <position position="44"/>
    </location>
</feature>
<keyword evidence="6 15" id="KW-0698">rRNA processing</keyword>
<feature type="domain" description="RNase III" evidence="17">
    <location>
        <begin position="1"/>
        <end position="127"/>
    </location>
</feature>
<dbReference type="PROSITE" id="PS50142">
    <property type="entry name" value="RNASE_3_2"/>
    <property type="match status" value="1"/>
</dbReference>
<dbReference type="Proteomes" id="UP000824109">
    <property type="component" value="Unassembled WGS sequence"/>
</dbReference>
<dbReference type="CDD" id="cd00593">
    <property type="entry name" value="RIBOc"/>
    <property type="match status" value="1"/>
</dbReference>
<dbReference type="Gene3D" id="1.10.1520.10">
    <property type="entry name" value="Ribonuclease III domain"/>
    <property type="match status" value="1"/>
</dbReference>
<dbReference type="AlphaFoldDB" id="A0A9D1MB98"/>
<dbReference type="EMBL" id="DVNB01000046">
    <property type="protein sequence ID" value="HIU57014.1"/>
    <property type="molecule type" value="Genomic_DNA"/>
</dbReference>
<keyword evidence="15" id="KW-0699">rRNA-binding</keyword>
<dbReference type="FunFam" id="1.10.1520.10:FF:000001">
    <property type="entry name" value="Ribonuclease 3"/>
    <property type="match status" value="1"/>
</dbReference>
<dbReference type="InterPro" id="IPR036389">
    <property type="entry name" value="RNase_III_sf"/>
</dbReference>
<evidence type="ECO:0000256" key="2">
    <source>
        <dbReference type="ARBA" id="ARBA00004496"/>
    </source>
</evidence>
<dbReference type="PROSITE" id="PS00517">
    <property type="entry name" value="RNASE_3_1"/>
    <property type="match status" value="1"/>
</dbReference>